<dbReference type="Proteomes" id="UP000249254">
    <property type="component" value="Unassembled WGS sequence"/>
</dbReference>
<evidence type="ECO:0000313" key="2">
    <source>
        <dbReference type="EMBL" id="RAK55498.1"/>
    </source>
</evidence>
<dbReference type="Gene3D" id="3.40.50.2000">
    <property type="entry name" value="Glycogen Phosphorylase B"/>
    <property type="match status" value="1"/>
</dbReference>
<dbReference type="EMBL" id="QFYQ01000001">
    <property type="protein sequence ID" value="RAK55498.1"/>
    <property type="molecule type" value="Genomic_DNA"/>
</dbReference>
<comment type="caution">
    <text evidence="2">The sequence shown here is derived from an EMBL/GenBank/DDBJ whole genome shotgun (WGS) entry which is preliminary data.</text>
</comment>
<dbReference type="Gene3D" id="1.25.40.10">
    <property type="entry name" value="Tetratricopeptide repeat domain"/>
    <property type="match status" value="2"/>
</dbReference>
<dbReference type="SMART" id="SM00028">
    <property type="entry name" value="TPR"/>
    <property type="match status" value="3"/>
</dbReference>
<dbReference type="InterPro" id="IPR052943">
    <property type="entry name" value="TMTC_O-mannosyl-trnsfr"/>
</dbReference>
<proteinExistence type="predicted"/>
<dbReference type="InterPro" id="IPR002201">
    <property type="entry name" value="Glyco_trans_9"/>
</dbReference>
<reference evidence="3" key="1">
    <citation type="submission" date="2018-05" db="EMBL/GenBank/DDBJ databases">
        <authorList>
            <person name="Li X."/>
        </authorList>
    </citation>
    <scope>NUCLEOTIDE SEQUENCE [LARGE SCALE GENOMIC DNA]</scope>
    <source>
        <strain evidence="3">LX32</strain>
    </source>
</reference>
<evidence type="ECO:0000313" key="3">
    <source>
        <dbReference type="Proteomes" id="UP000249254"/>
    </source>
</evidence>
<dbReference type="Pfam" id="PF13432">
    <property type="entry name" value="TPR_16"/>
    <property type="match status" value="1"/>
</dbReference>
<dbReference type="InterPro" id="IPR011990">
    <property type="entry name" value="TPR-like_helical_dom_sf"/>
</dbReference>
<evidence type="ECO:0000256" key="1">
    <source>
        <dbReference type="PROSITE-ProRule" id="PRU00339"/>
    </source>
</evidence>
<dbReference type="Pfam" id="PF01075">
    <property type="entry name" value="Glyco_transf_9"/>
    <property type="match status" value="1"/>
</dbReference>
<dbReference type="SUPFAM" id="SSF48452">
    <property type="entry name" value="TPR-like"/>
    <property type="match status" value="1"/>
</dbReference>
<organism evidence="2 3">
    <name type="scientific">Phenylobacterium soli</name>
    <dbReference type="NCBI Taxonomy" id="2170551"/>
    <lineage>
        <taxon>Bacteria</taxon>
        <taxon>Pseudomonadati</taxon>
        <taxon>Pseudomonadota</taxon>
        <taxon>Alphaproteobacteria</taxon>
        <taxon>Caulobacterales</taxon>
        <taxon>Caulobacteraceae</taxon>
        <taxon>Phenylobacterium</taxon>
    </lineage>
</organism>
<sequence length="400" mass="42896">MAGRAPRPWAPEGHDGKERAVTQALFRSALEAHRRGDLAAAVAGYREVLARVDSDNAWANLGLALSHLGRAEEAEAAFARAIARAPATPEHRYNLANHLRRTGRLTEALAEYAAAHSAKPAIPGLARNYGDALLAAGDFARGWALYDERPERLQSEARRLAFPEWRGEPLAGKRLFVWTEQGYGDQILAARFLPRLEAAQTTLVTVPALARLIAGLFAGLGVRVVPREPQTSVAPHDYWTLPLSIPRWRDGPLWTGPYLSAEPRTPGQGGVGVVWRGNALPDPGRSIPEELGRRLLDLPGAVSLHPEDSGAADFADTAAIIAGLDAVVSIDTSVAHLAGAMGKPVFVLLQAQAQDWRWTQPWYPTATLVRQPAPGDWAGALAEVGRRLAGAAAAHARGAP</sequence>
<dbReference type="SUPFAM" id="SSF53756">
    <property type="entry name" value="UDP-Glycosyltransferase/glycogen phosphorylase"/>
    <property type="match status" value="1"/>
</dbReference>
<keyword evidence="1" id="KW-0802">TPR repeat</keyword>
<dbReference type="PROSITE" id="PS50005">
    <property type="entry name" value="TPR"/>
    <property type="match status" value="1"/>
</dbReference>
<dbReference type="GO" id="GO:0016757">
    <property type="term" value="F:glycosyltransferase activity"/>
    <property type="evidence" value="ECO:0007669"/>
    <property type="project" value="InterPro"/>
</dbReference>
<gene>
    <name evidence="2" type="ORF">DJ017_13730</name>
</gene>
<accession>A0A328ARC7</accession>
<name>A0A328ARC7_9CAUL</name>
<protein>
    <submittedName>
        <fullName evidence="2">Uncharacterized protein</fullName>
    </submittedName>
</protein>
<keyword evidence="3" id="KW-1185">Reference proteome</keyword>
<dbReference type="PANTHER" id="PTHR44809">
    <property type="match status" value="1"/>
</dbReference>
<dbReference type="PANTHER" id="PTHR44809:SF1">
    <property type="entry name" value="PROTEIN O-MANNOSYL-TRANSFERASE TMTC1"/>
    <property type="match status" value="1"/>
</dbReference>
<feature type="repeat" description="TPR" evidence="1">
    <location>
        <begin position="55"/>
        <end position="88"/>
    </location>
</feature>
<dbReference type="AlphaFoldDB" id="A0A328ARC7"/>
<dbReference type="InterPro" id="IPR019734">
    <property type="entry name" value="TPR_rpt"/>
</dbReference>